<organism evidence="1 2">
    <name type="scientific">Alkalicella caledoniensis</name>
    <dbReference type="NCBI Taxonomy" id="2731377"/>
    <lineage>
        <taxon>Bacteria</taxon>
        <taxon>Bacillati</taxon>
        <taxon>Bacillota</taxon>
        <taxon>Clostridia</taxon>
        <taxon>Eubacteriales</taxon>
        <taxon>Proteinivoracaceae</taxon>
        <taxon>Alkalicella</taxon>
    </lineage>
</organism>
<dbReference type="RefSeq" id="WP_213168266.1">
    <property type="nucleotide sequence ID" value="NZ_CP058559.1"/>
</dbReference>
<protein>
    <submittedName>
        <fullName evidence="1">Uncharacterized protein</fullName>
    </submittedName>
</protein>
<proteinExistence type="predicted"/>
<keyword evidence="2" id="KW-1185">Reference proteome</keyword>
<accession>A0A7G9W751</accession>
<reference evidence="1 2" key="1">
    <citation type="submission" date="2020-07" db="EMBL/GenBank/DDBJ databases">
        <title>Alkalicella. sp. LB2 genome.</title>
        <authorList>
            <person name="Postec A."/>
            <person name="Quemeneur M."/>
        </authorList>
    </citation>
    <scope>NUCLEOTIDE SEQUENCE [LARGE SCALE GENOMIC DNA]</scope>
    <source>
        <strain evidence="1 2">LB2</strain>
    </source>
</reference>
<dbReference type="AlphaFoldDB" id="A0A7G9W751"/>
<evidence type="ECO:0000313" key="1">
    <source>
        <dbReference type="EMBL" id="QNO14513.1"/>
    </source>
</evidence>
<gene>
    <name evidence="1" type="ORF">HYG86_06840</name>
</gene>
<dbReference type="KEGG" id="acae:HYG86_06840"/>
<sequence length="136" mass="15635">MEYRIKKVLYQVKYEDEAKSLGEYALVSIKRASKELKDQYFSWSPEFCIEKIREVFGEPSYQIGGLYSGPVEVWVLSTSTSNVIYIEAWPYVDPAGFYVHCKTHDESIVNFSKWLTLQNSSKHLKLIHGGKVGVTT</sequence>
<dbReference type="Proteomes" id="UP000516160">
    <property type="component" value="Chromosome"/>
</dbReference>
<name>A0A7G9W751_ALKCA</name>
<dbReference type="EMBL" id="CP058559">
    <property type="protein sequence ID" value="QNO14513.1"/>
    <property type="molecule type" value="Genomic_DNA"/>
</dbReference>
<evidence type="ECO:0000313" key="2">
    <source>
        <dbReference type="Proteomes" id="UP000516160"/>
    </source>
</evidence>